<reference evidence="1" key="1">
    <citation type="submission" date="2015-05" db="UniProtKB">
        <authorList>
            <consortium name="EnsemblMetazoa"/>
        </authorList>
    </citation>
    <scope>IDENTIFICATION</scope>
</reference>
<dbReference type="VEuPathDB" id="VectorBase:RPRC010607"/>
<dbReference type="SUPFAM" id="SSF57756">
    <property type="entry name" value="Retrovirus zinc finger-like domains"/>
    <property type="match status" value="1"/>
</dbReference>
<evidence type="ECO:0000313" key="2">
    <source>
        <dbReference type="Proteomes" id="UP000015103"/>
    </source>
</evidence>
<dbReference type="STRING" id="13249.T1I2T8"/>
<organism evidence="1 2">
    <name type="scientific">Rhodnius prolixus</name>
    <name type="common">Triatomid bug</name>
    <dbReference type="NCBI Taxonomy" id="13249"/>
    <lineage>
        <taxon>Eukaryota</taxon>
        <taxon>Metazoa</taxon>
        <taxon>Ecdysozoa</taxon>
        <taxon>Arthropoda</taxon>
        <taxon>Hexapoda</taxon>
        <taxon>Insecta</taxon>
        <taxon>Pterygota</taxon>
        <taxon>Neoptera</taxon>
        <taxon>Paraneoptera</taxon>
        <taxon>Hemiptera</taxon>
        <taxon>Heteroptera</taxon>
        <taxon>Panheteroptera</taxon>
        <taxon>Cimicomorpha</taxon>
        <taxon>Reduviidae</taxon>
        <taxon>Triatominae</taxon>
        <taxon>Rhodnius</taxon>
    </lineage>
</organism>
<dbReference type="InterPro" id="IPR050951">
    <property type="entry name" value="Retrovirus_Pol_polyprotein"/>
</dbReference>
<dbReference type="SUPFAM" id="SSF50630">
    <property type="entry name" value="Acid proteases"/>
    <property type="match status" value="1"/>
</dbReference>
<dbReference type="EMBL" id="ACPB03023345">
    <property type="status" value="NOT_ANNOTATED_CDS"/>
    <property type="molecule type" value="Genomic_DNA"/>
</dbReference>
<dbReference type="GO" id="GO:0003676">
    <property type="term" value="F:nucleic acid binding"/>
    <property type="evidence" value="ECO:0007669"/>
    <property type="project" value="InterPro"/>
</dbReference>
<dbReference type="PANTHER" id="PTHR37984:SF9">
    <property type="entry name" value="INTEGRASE CATALYTIC DOMAIN-CONTAINING PROTEIN"/>
    <property type="match status" value="1"/>
</dbReference>
<dbReference type="SUPFAM" id="SSF56672">
    <property type="entry name" value="DNA/RNA polymerases"/>
    <property type="match status" value="1"/>
</dbReference>
<dbReference type="Gene3D" id="3.10.10.10">
    <property type="entry name" value="HIV Type 1 Reverse Transcriptase, subunit A, domain 1"/>
    <property type="match status" value="1"/>
</dbReference>
<dbReference type="OMA" id="INTATWS"/>
<dbReference type="Gene3D" id="4.10.60.10">
    <property type="entry name" value="Zinc finger, CCHC-type"/>
    <property type="match status" value="1"/>
</dbReference>
<dbReference type="InterPro" id="IPR036875">
    <property type="entry name" value="Znf_CCHC_sf"/>
</dbReference>
<accession>T1I2T8</accession>
<dbReference type="Gene3D" id="2.40.70.10">
    <property type="entry name" value="Acid Proteases"/>
    <property type="match status" value="1"/>
</dbReference>
<dbReference type="InterPro" id="IPR043502">
    <property type="entry name" value="DNA/RNA_pol_sf"/>
</dbReference>
<dbReference type="PROSITE" id="PS50158">
    <property type="entry name" value="ZF_CCHC"/>
    <property type="match status" value="1"/>
</dbReference>
<dbReference type="AlphaFoldDB" id="T1I2T8"/>
<dbReference type="SMART" id="SM00343">
    <property type="entry name" value="ZnF_C2HC"/>
    <property type="match status" value="2"/>
</dbReference>
<dbReference type="HOGENOM" id="CLU_987719_0_0_1"/>
<keyword evidence="2" id="KW-1185">Reference proteome</keyword>
<dbReference type="InterPro" id="IPR021109">
    <property type="entry name" value="Peptidase_aspartic_dom_sf"/>
</dbReference>
<protein>
    <submittedName>
        <fullName evidence="1">CCHC-type domain-containing protein</fullName>
    </submittedName>
</protein>
<evidence type="ECO:0000313" key="1">
    <source>
        <dbReference type="EnsemblMetazoa" id="RPRC010607-PA"/>
    </source>
</evidence>
<dbReference type="PANTHER" id="PTHR37984">
    <property type="entry name" value="PROTEIN CBG26694"/>
    <property type="match status" value="1"/>
</dbReference>
<name>T1I2T8_RHOPR</name>
<dbReference type="EnsemblMetazoa" id="RPRC010607-RA">
    <property type="protein sequence ID" value="RPRC010607-PA"/>
    <property type="gene ID" value="RPRC010607"/>
</dbReference>
<dbReference type="GO" id="GO:0071897">
    <property type="term" value="P:DNA biosynthetic process"/>
    <property type="evidence" value="ECO:0007669"/>
    <property type="project" value="UniProtKB-ARBA"/>
</dbReference>
<dbReference type="InterPro" id="IPR001878">
    <property type="entry name" value="Znf_CCHC"/>
</dbReference>
<dbReference type="InParanoid" id="T1I2T8"/>
<dbReference type="GO" id="GO:0008270">
    <property type="term" value="F:zinc ion binding"/>
    <property type="evidence" value="ECO:0007669"/>
    <property type="project" value="InterPro"/>
</dbReference>
<dbReference type="Proteomes" id="UP000015103">
    <property type="component" value="Unassembled WGS sequence"/>
</dbReference>
<proteinExistence type="predicted"/>
<sequence>MRCLRCGKENHVARTCQAKNLFCTYCKTPNHILEVCLRRQRDVKEIKVQCEENEESSSTEFEEPLPIYALHHPDLSPVILPILINDKRIQIELDTGSAATILSNKIFKTIPSGKLNPIAITFRSYNKEVIRPLGETAVKVQHKGTTKTLKLFVVQEDYSSIMGWDWIRQLNILPISNCDANVNNIQIDATVNELLNKYDSLFGSSVKPVKNYNYNISLKNDARPVFKRARPVPFTLLPSVEKELQRLEDEGVISKTTFSEWATPVVPVRKPNGDIRLC</sequence>
<dbReference type="eggNOG" id="KOG0017">
    <property type="taxonomic scope" value="Eukaryota"/>
</dbReference>